<protein>
    <submittedName>
        <fullName evidence="1">Uncharacterized protein</fullName>
    </submittedName>
</protein>
<proteinExistence type="predicted"/>
<comment type="caution">
    <text evidence="1">The sequence shown here is derived from an EMBL/GenBank/DDBJ whole genome shotgun (WGS) entry which is preliminary data.</text>
</comment>
<reference evidence="1 2" key="1">
    <citation type="submission" date="2016-05" db="EMBL/GenBank/DDBJ databases">
        <title>Complete genome sequence of Novosphingobium guangzhouense SA925(T).</title>
        <authorList>
            <person name="Sha S."/>
        </authorList>
    </citation>
    <scope>NUCLEOTIDE SEQUENCE [LARGE SCALE GENOMIC DNA]</scope>
    <source>
        <strain evidence="1 2">SA925</strain>
    </source>
</reference>
<dbReference type="EMBL" id="LYMM01000029">
    <property type="protein sequence ID" value="PNU05080.1"/>
    <property type="molecule type" value="Genomic_DNA"/>
</dbReference>
<name>A0A2K2G205_9SPHN</name>
<dbReference type="Proteomes" id="UP000236327">
    <property type="component" value="Unassembled WGS sequence"/>
</dbReference>
<keyword evidence="2" id="KW-1185">Reference proteome</keyword>
<sequence>MCKRFEIVGNRAGANNNSARIAQRADDAPCVPTNRVLTAMMSVGYGDQVMDHVDRPQICTTDPLGMTFQIEIRVADIQIDAAMTKPGQPRFQKAA</sequence>
<organism evidence="1 2">
    <name type="scientific">Novosphingobium guangzhouense</name>
    <dbReference type="NCBI Taxonomy" id="1850347"/>
    <lineage>
        <taxon>Bacteria</taxon>
        <taxon>Pseudomonadati</taxon>
        <taxon>Pseudomonadota</taxon>
        <taxon>Alphaproteobacteria</taxon>
        <taxon>Sphingomonadales</taxon>
        <taxon>Sphingomonadaceae</taxon>
        <taxon>Novosphingobium</taxon>
    </lineage>
</organism>
<dbReference type="AlphaFoldDB" id="A0A2K2G205"/>
<accession>A0A2K2G205</accession>
<evidence type="ECO:0000313" key="2">
    <source>
        <dbReference type="Proteomes" id="UP000236327"/>
    </source>
</evidence>
<gene>
    <name evidence="1" type="ORF">A8V01_04450</name>
</gene>
<evidence type="ECO:0000313" key="1">
    <source>
        <dbReference type="EMBL" id="PNU05080.1"/>
    </source>
</evidence>